<evidence type="ECO:0000256" key="8">
    <source>
        <dbReference type="ARBA" id="ARBA00023125"/>
    </source>
</evidence>
<dbReference type="EMBL" id="KJ469653">
    <property type="protein sequence ID" value="AIE77213.1"/>
    <property type="molecule type" value="Genomic_DNA"/>
</dbReference>
<dbReference type="GO" id="GO:0003677">
    <property type="term" value="F:DNA binding"/>
    <property type="evidence" value="ECO:0007669"/>
    <property type="project" value="UniProtKB-KW"/>
</dbReference>
<keyword evidence="4" id="KW-0547">Nucleotide-binding</keyword>
<evidence type="ECO:0000256" key="4">
    <source>
        <dbReference type="ARBA" id="ARBA00022741"/>
    </source>
</evidence>
<evidence type="ECO:0000256" key="2">
    <source>
        <dbReference type="ARBA" id="ARBA00022562"/>
    </source>
</evidence>
<dbReference type="GO" id="GO:0005524">
    <property type="term" value="F:ATP binding"/>
    <property type="evidence" value="ECO:0007669"/>
    <property type="project" value="UniProtKB-KW"/>
</dbReference>
<evidence type="ECO:0000256" key="10">
    <source>
        <dbReference type="ARBA" id="ARBA00023163"/>
    </source>
</evidence>
<keyword evidence="9" id="KW-0010">Activator</keyword>
<dbReference type="GeneID" id="19893439"/>
<evidence type="ECO:0000256" key="11">
    <source>
        <dbReference type="ARBA" id="ARBA00023219"/>
    </source>
</evidence>
<keyword evidence="3" id="KW-1188">Viral release from host cell</keyword>
<evidence type="ECO:0000313" key="12">
    <source>
        <dbReference type="EMBL" id="AIE77213.1"/>
    </source>
</evidence>
<dbReference type="SUPFAM" id="SSF52540">
    <property type="entry name" value="P-loop containing nucleoside triphosphate hydrolases"/>
    <property type="match status" value="2"/>
</dbReference>
<evidence type="ECO:0000256" key="1">
    <source>
        <dbReference type="ARBA" id="ARBA00022553"/>
    </source>
</evidence>
<keyword evidence="10" id="KW-0804">Transcription</keyword>
<organism evidence="12 13">
    <name type="scientific">Duck adenovirus 2</name>
    <dbReference type="NCBI Taxonomy" id="1520006"/>
    <lineage>
        <taxon>Viruses</taxon>
        <taxon>Varidnaviria</taxon>
        <taxon>Bamfordvirae</taxon>
        <taxon>Preplasmiviricota</taxon>
        <taxon>Polisuviricotina</taxon>
        <taxon>Pharingeaviricetes</taxon>
        <taxon>Rowavirales</taxon>
        <taxon>Adenoviridae</taxon>
        <taxon>Aviadenovirus</taxon>
        <taxon>Aviadenovirus anatis</taxon>
        <taxon>Duck aviadenovirus B</taxon>
    </lineage>
</organism>
<keyword evidence="7" id="KW-0805">Transcription regulation</keyword>
<name>A0A075FAP4_9ADEN</name>
<proteinExistence type="predicted"/>
<dbReference type="GO" id="GO:0019073">
    <property type="term" value="P:viral DNA genome packaging"/>
    <property type="evidence" value="ECO:0007669"/>
    <property type="project" value="InterPro"/>
</dbReference>
<evidence type="ECO:0000256" key="3">
    <source>
        <dbReference type="ARBA" id="ARBA00022612"/>
    </source>
</evidence>
<keyword evidence="1" id="KW-0597">Phosphoprotein</keyword>
<keyword evidence="2" id="KW-1048">Host nucleus</keyword>
<evidence type="ECO:0000256" key="9">
    <source>
        <dbReference type="ARBA" id="ARBA00023159"/>
    </source>
</evidence>
<keyword evidence="8" id="KW-0238">DNA-binding</keyword>
<evidence type="ECO:0000256" key="6">
    <source>
        <dbReference type="ARBA" id="ARBA00022844"/>
    </source>
</evidence>
<protein>
    <submittedName>
        <fullName evidence="12">IVa2</fullName>
    </submittedName>
</protein>
<keyword evidence="5" id="KW-0067">ATP-binding</keyword>
<accession>A0A075FAP4</accession>
<dbReference type="InterPro" id="IPR003389">
    <property type="entry name" value="Adeno_IVa2"/>
</dbReference>
<dbReference type="RefSeq" id="YP_009047154.1">
    <property type="nucleotide sequence ID" value="NC_024486.1"/>
</dbReference>
<evidence type="ECO:0000256" key="7">
    <source>
        <dbReference type="ARBA" id="ARBA00023015"/>
    </source>
</evidence>
<dbReference type="OrthoDB" id="5048at10239"/>
<dbReference type="Proteomes" id="UP000113541">
    <property type="component" value="Segment"/>
</dbReference>
<keyword evidence="11" id="KW-0231">Viral genome packaging</keyword>
<dbReference type="GO" id="GO:0044423">
    <property type="term" value="C:virion component"/>
    <property type="evidence" value="ECO:0007669"/>
    <property type="project" value="UniProtKB-KW"/>
</dbReference>
<evidence type="ECO:0000256" key="5">
    <source>
        <dbReference type="ARBA" id="ARBA00022840"/>
    </source>
</evidence>
<keyword evidence="13" id="KW-1185">Reference proteome</keyword>
<keyword evidence="6" id="KW-0946">Virion</keyword>
<dbReference type="KEGG" id="vg:19893439"/>
<sequence>MNGPSKRKHWEFNEDKFLNNEKFYERVKRWYNGAVDLCPNIYKEYSFPKYKEFFSLGGVTDQFEAIKNEVKHIEEEDSKYLVDGNIPTINMGKQPVIGVVYGPTGSGKSHLIRAIISCNMLQPIPETVFFITPEKNMIPPIEQTSWNLQLMESNYECNDDGTITPKTSTFKPTFVELSYDEATEPKNLNIDCPDNVYVEASKRGPIAIIMDECMDRLCSGSSVSVLFHALPSKLFARNAACTAFYIFVVLHNMAPRTTIGNVPTLKVNAKMHIVSCHIPQFQFSRFLFSFAHNISKDIIVLLKAYFSFLQQTQKYSWIMYTPDPVTESFRWASIDTNYNIIPLNINVQERFLKAANLIIRFSEKNKRRMGPARKMIKIESIPSPGESAAAEQENN</sequence>
<reference evidence="12 13" key="1">
    <citation type="journal article" date="2014" name="Virology">
        <title>Complete genome sequences of pigeon adenovirus 1 and duck adenovirus 2 extend the number of species within the genus Aviadenovirus.</title>
        <authorList>
            <person name="Marek A."/>
            <person name="Kajan G.L."/>
            <person name="Kosiol C."/>
            <person name="Harrach B."/>
            <person name="Schlotterer C."/>
            <person name="Hess M."/>
        </authorList>
    </citation>
    <scope>NUCLEOTIDE SEQUENCE [LARGE SCALE GENOMIC DNA]</scope>
    <source>
        <strain evidence="12 13">GR</strain>
    </source>
</reference>
<dbReference type="InterPro" id="IPR027417">
    <property type="entry name" value="P-loop_NTPase"/>
</dbReference>
<dbReference type="Pfam" id="PF02456">
    <property type="entry name" value="Adeno_IVa2"/>
    <property type="match status" value="1"/>
</dbReference>
<evidence type="ECO:0000313" key="13">
    <source>
        <dbReference type="Proteomes" id="UP000113541"/>
    </source>
</evidence>